<dbReference type="PROSITE" id="PS50225">
    <property type="entry name" value="SOCS"/>
    <property type="match status" value="1"/>
</dbReference>
<evidence type="ECO:0000256" key="1">
    <source>
        <dbReference type="ARBA" id="ARBA00004906"/>
    </source>
</evidence>
<dbReference type="OrthoDB" id="366390at2759"/>
<accession>A0A8B7TS32</accession>
<evidence type="ECO:0000313" key="4">
    <source>
        <dbReference type="RefSeq" id="XP_020008060.1"/>
    </source>
</evidence>
<comment type="pathway">
    <text evidence="1">Protein modification; protein ubiquitination.</text>
</comment>
<dbReference type="FunFam" id="1.10.750.20:FF:000001">
    <property type="entry name" value="Ankyrin repeat and SOCS box containing 1"/>
    <property type="match status" value="1"/>
</dbReference>
<dbReference type="InterPro" id="IPR036036">
    <property type="entry name" value="SOCS_box-like_dom_sf"/>
</dbReference>
<feature type="compositionally biased region" description="Polar residues" evidence="2">
    <location>
        <begin position="7"/>
        <end position="16"/>
    </location>
</feature>
<evidence type="ECO:0000256" key="2">
    <source>
        <dbReference type="SAM" id="MobiDB-lite"/>
    </source>
</evidence>
<dbReference type="KEGG" id="ccan:109675891"/>
<organism evidence="4">
    <name type="scientific">Castor canadensis</name>
    <name type="common">American beaver</name>
    <dbReference type="NCBI Taxonomy" id="51338"/>
    <lineage>
        <taxon>Eukaryota</taxon>
        <taxon>Metazoa</taxon>
        <taxon>Chordata</taxon>
        <taxon>Craniata</taxon>
        <taxon>Vertebrata</taxon>
        <taxon>Euteleostomi</taxon>
        <taxon>Mammalia</taxon>
        <taxon>Eutheria</taxon>
        <taxon>Euarchontoglires</taxon>
        <taxon>Glires</taxon>
        <taxon>Rodentia</taxon>
        <taxon>Castorimorpha</taxon>
        <taxon>Castoridae</taxon>
        <taxon>Castor</taxon>
    </lineage>
</organism>
<dbReference type="AlphaFoldDB" id="A0A8B7TS32"/>
<evidence type="ECO:0000259" key="3">
    <source>
        <dbReference type="PROSITE" id="PS50225"/>
    </source>
</evidence>
<feature type="region of interest" description="Disordered" evidence="2">
    <location>
        <begin position="1"/>
        <end position="27"/>
    </location>
</feature>
<dbReference type="InterPro" id="IPR001496">
    <property type="entry name" value="SOCS_box"/>
</dbReference>
<dbReference type="SMART" id="SM00253">
    <property type="entry name" value="SOCS"/>
    <property type="match status" value="1"/>
</dbReference>
<dbReference type="GO" id="GO:0035556">
    <property type="term" value="P:intracellular signal transduction"/>
    <property type="evidence" value="ECO:0007669"/>
    <property type="project" value="InterPro"/>
</dbReference>
<dbReference type="SUPFAM" id="SSF158235">
    <property type="entry name" value="SOCS box-like"/>
    <property type="match status" value="1"/>
</dbReference>
<dbReference type="CDD" id="cd03723">
    <property type="entry name" value="SOCS_ASB4_ASB18"/>
    <property type="match status" value="1"/>
</dbReference>
<dbReference type="SMART" id="SM00969">
    <property type="entry name" value="SOCS_box"/>
    <property type="match status" value="1"/>
</dbReference>
<gene>
    <name evidence="4" type="primary">LOC109675891</name>
</gene>
<sequence>MKKGATLQKQGVQNHHSALYPDLPQGAGGAPRQSSCLCSAEGQLPLSPPWAYEVTQRGSSRHGIQTSPHTLLHLDLKLGHPTACVPRSLQVLRTCAPAPAVIEVLFNSYAQLCVSESWKGVIPEEVFQIHKAFYQSFFALAGTPRSLQHLCRCAIRKLFGKGCFLLVPLLPLPASLQSYLLLEPEGVLH</sequence>
<dbReference type="Gene3D" id="1.10.750.20">
    <property type="entry name" value="SOCS box"/>
    <property type="match status" value="1"/>
</dbReference>
<dbReference type="RefSeq" id="XP_020008060.1">
    <property type="nucleotide sequence ID" value="XM_020152471.1"/>
</dbReference>
<proteinExistence type="predicted"/>
<dbReference type="Pfam" id="PF07525">
    <property type="entry name" value="SOCS_box"/>
    <property type="match status" value="1"/>
</dbReference>
<dbReference type="UniPathway" id="UPA00143"/>
<name>A0A8B7TS32_CASCN</name>
<feature type="domain" description="SOCS box" evidence="3">
    <location>
        <begin position="144"/>
        <end position="180"/>
    </location>
</feature>
<protein>
    <submittedName>
        <fullName evidence="4">Ankyrin repeat and SOCS box protein 18-like</fullName>
    </submittedName>
</protein>
<dbReference type="GO" id="GO:0016567">
    <property type="term" value="P:protein ubiquitination"/>
    <property type="evidence" value="ECO:0007669"/>
    <property type="project" value="UniProtKB-UniPathway"/>
</dbReference>
<reference evidence="4" key="1">
    <citation type="submission" date="2025-08" db="UniProtKB">
        <authorList>
            <consortium name="RefSeq"/>
        </authorList>
    </citation>
    <scope>IDENTIFICATION</scope>
    <source>
        <tissue evidence="4">Leukocyte</tissue>
    </source>
</reference>